<dbReference type="EMBL" id="CM010718">
    <property type="protein sequence ID" value="RZC58906.1"/>
    <property type="molecule type" value="Genomic_DNA"/>
</dbReference>
<feature type="signal peptide" evidence="1">
    <location>
        <begin position="1"/>
        <end position="22"/>
    </location>
</feature>
<dbReference type="InterPro" id="IPR025521">
    <property type="entry name" value="Neprosin_propep"/>
</dbReference>
<evidence type="ECO:0000313" key="3">
    <source>
        <dbReference type="EMBL" id="RZC58906.1"/>
    </source>
</evidence>
<proteinExistence type="predicted"/>
<dbReference type="AlphaFoldDB" id="A0A4Y7JEF5"/>
<keyword evidence="1" id="KW-0732">Signal</keyword>
<dbReference type="OMA" id="FINPASW"/>
<name>A0A4Y7JEF5_PAPSO</name>
<dbReference type="Proteomes" id="UP000316621">
    <property type="component" value="Chromosome 4"/>
</dbReference>
<dbReference type="Gramene" id="RZC58906">
    <property type="protein sequence ID" value="RZC58906"/>
    <property type="gene ID" value="C5167_006207"/>
</dbReference>
<sequence>MSNFINPASWPLILTVFTFVILTPKEIVDERTISNVLNKAIIKTIKVDKGEIIDCYDIYKQLSINHPSRYNHTIQMRPSIYPKNIKLDNMGTLQLT</sequence>
<feature type="domain" description="Neprosin activation peptide" evidence="2">
    <location>
        <begin position="44"/>
        <end position="85"/>
    </location>
</feature>
<evidence type="ECO:0000259" key="2">
    <source>
        <dbReference type="Pfam" id="PF14365"/>
    </source>
</evidence>
<dbReference type="Pfam" id="PF14365">
    <property type="entry name" value="Neprosin_AP"/>
    <property type="match status" value="1"/>
</dbReference>
<reference evidence="3 4" key="1">
    <citation type="journal article" date="2018" name="Science">
        <title>The opium poppy genome and morphinan production.</title>
        <authorList>
            <person name="Guo L."/>
            <person name="Winzer T."/>
            <person name="Yang X."/>
            <person name="Li Y."/>
            <person name="Ning Z."/>
            <person name="He Z."/>
            <person name="Teodor R."/>
            <person name="Lu Y."/>
            <person name="Bowser T.A."/>
            <person name="Graham I.A."/>
            <person name="Ye K."/>
        </authorList>
    </citation>
    <scope>NUCLEOTIDE SEQUENCE [LARGE SCALE GENOMIC DNA]</scope>
    <source>
        <strain evidence="4">cv. HN1</strain>
        <tissue evidence="3">Leaves</tissue>
    </source>
</reference>
<feature type="chain" id="PRO_5021270477" description="Neprosin activation peptide domain-containing protein" evidence="1">
    <location>
        <begin position="23"/>
        <end position="96"/>
    </location>
</feature>
<organism evidence="3 4">
    <name type="scientific">Papaver somniferum</name>
    <name type="common">Opium poppy</name>
    <dbReference type="NCBI Taxonomy" id="3469"/>
    <lineage>
        <taxon>Eukaryota</taxon>
        <taxon>Viridiplantae</taxon>
        <taxon>Streptophyta</taxon>
        <taxon>Embryophyta</taxon>
        <taxon>Tracheophyta</taxon>
        <taxon>Spermatophyta</taxon>
        <taxon>Magnoliopsida</taxon>
        <taxon>Ranunculales</taxon>
        <taxon>Papaveraceae</taxon>
        <taxon>Papaveroideae</taxon>
        <taxon>Papaver</taxon>
    </lineage>
</organism>
<keyword evidence="4" id="KW-1185">Reference proteome</keyword>
<protein>
    <recommendedName>
        <fullName evidence="2">Neprosin activation peptide domain-containing protein</fullName>
    </recommendedName>
</protein>
<evidence type="ECO:0000256" key="1">
    <source>
        <dbReference type="SAM" id="SignalP"/>
    </source>
</evidence>
<accession>A0A4Y7JEF5</accession>
<gene>
    <name evidence="3" type="ORF">C5167_006207</name>
</gene>
<evidence type="ECO:0000313" key="4">
    <source>
        <dbReference type="Proteomes" id="UP000316621"/>
    </source>
</evidence>